<evidence type="ECO:0000313" key="4">
    <source>
        <dbReference type="EMBL" id="MVQ30047.1"/>
    </source>
</evidence>
<dbReference type="InterPro" id="IPR052155">
    <property type="entry name" value="Biofilm_reg_signaling"/>
</dbReference>
<dbReference type="AlphaFoldDB" id="A0A6N8IT96"/>
<reference evidence="4 5" key="1">
    <citation type="submission" date="2019-12" db="EMBL/GenBank/DDBJ databases">
        <authorList>
            <person name="Huq M.A."/>
        </authorList>
    </citation>
    <scope>NUCLEOTIDE SEQUENCE [LARGE SCALE GENOMIC DNA]</scope>
    <source>
        <strain evidence="4 5">MAH-25</strain>
    </source>
</reference>
<dbReference type="Pfam" id="PF07695">
    <property type="entry name" value="7TMR-DISM_7TM"/>
    <property type="match status" value="1"/>
</dbReference>
<feature type="domain" description="GGDEF" evidence="3">
    <location>
        <begin position="436"/>
        <end position="569"/>
    </location>
</feature>
<feature type="transmembrane region" description="Helical" evidence="1">
    <location>
        <begin position="254"/>
        <end position="271"/>
    </location>
</feature>
<evidence type="ECO:0000256" key="2">
    <source>
        <dbReference type="SAM" id="SignalP"/>
    </source>
</evidence>
<keyword evidence="1" id="KW-1133">Transmembrane helix</keyword>
<comment type="caution">
    <text evidence="4">The sequence shown here is derived from an EMBL/GenBank/DDBJ whole genome shotgun (WGS) entry which is preliminary data.</text>
</comment>
<evidence type="ECO:0000313" key="5">
    <source>
        <dbReference type="Proteomes" id="UP000469385"/>
    </source>
</evidence>
<organism evidence="4 5">
    <name type="scientific">Ramlibacter pinisoli</name>
    <dbReference type="NCBI Taxonomy" id="2682844"/>
    <lineage>
        <taxon>Bacteria</taxon>
        <taxon>Pseudomonadati</taxon>
        <taxon>Pseudomonadota</taxon>
        <taxon>Betaproteobacteria</taxon>
        <taxon>Burkholderiales</taxon>
        <taxon>Comamonadaceae</taxon>
        <taxon>Ramlibacter</taxon>
    </lineage>
</organism>
<dbReference type="EMBL" id="WSEL01000003">
    <property type="protein sequence ID" value="MVQ30047.1"/>
    <property type="molecule type" value="Genomic_DNA"/>
</dbReference>
<dbReference type="Gene3D" id="2.60.40.2380">
    <property type="match status" value="1"/>
</dbReference>
<evidence type="ECO:0000256" key="1">
    <source>
        <dbReference type="SAM" id="Phobius"/>
    </source>
</evidence>
<proteinExistence type="predicted"/>
<dbReference type="Pfam" id="PF07696">
    <property type="entry name" value="7TMR-DISMED2"/>
    <property type="match status" value="1"/>
</dbReference>
<evidence type="ECO:0000259" key="3">
    <source>
        <dbReference type="PROSITE" id="PS50887"/>
    </source>
</evidence>
<dbReference type="NCBIfam" id="TIGR00254">
    <property type="entry name" value="GGDEF"/>
    <property type="match status" value="1"/>
</dbReference>
<dbReference type="InterPro" id="IPR000160">
    <property type="entry name" value="GGDEF_dom"/>
</dbReference>
<dbReference type="InterPro" id="IPR011622">
    <property type="entry name" value="7TMR_DISM_rcpt_extracell_dom2"/>
</dbReference>
<keyword evidence="1" id="KW-0812">Transmembrane</keyword>
<keyword evidence="2" id="KW-0732">Signal</keyword>
<dbReference type="InterPro" id="IPR029787">
    <property type="entry name" value="Nucleotide_cyclase"/>
</dbReference>
<dbReference type="PROSITE" id="PS50887">
    <property type="entry name" value="GGDEF"/>
    <property type="match status" value="1"/>
</dbReference>
<protein>
    <submittedName>
        <fullName evidence="4">Diguanylate cyclase</fullName>
    </submittedName>
</protein>
<dbReference type="SUPFAM" id="SSF55073">
    <property type="entry name" value="Nucleotide cyclase"/>
    <property type="match status" value="1"/>
</dbReference>
<keyword evidence="1" id="KW-0472">Membrane</keyword>
<feature type="transmembrane region" description="Helical" evidence="1">
    <location>
        <begin position="340"/>
        <end position="357"/>
    </location>
</feature>
<dbReference type="Gene3D" id="3.30.70.270">
    <property type="match status" value="1"/>
</dbReference>
<dbReference type="PANTHER" id="PTHR44757:SF2">
    <property type="entry name" value="BIOFILM ARCHITECTURE MAINTENANCE PROTEIN MBAA"/>
    <property type="match status" value="1"/>
</dbReference>
<dbReference type="PANTHER" id="PTHR44757">
    <property type="entry name" value="DIGUANYLATE CYCLASE DGCP"/>
    <property type="match status" value="1"/>
</dbReference>
<feature type="transmembrane region" description="Helical" evidence="1">
    <location>
        <begin position="219"/>
        <end position="242"/>
    </location>
</feature>
<feature type="transmembrane region" description="Helical" evidence="1">
    <location>
        <begin position="188"/>
        <end position="212"/>
    </location>
</feature>
<dbReference type="Proteomes" id="UP000469385">
    <property type="component" value="Unassembled WGS sequence"/>
</dbReference>
<feature type="transmembrane region" description="Helical" evidence="1">
    <location>
        <begin position="308"/>
        <end position="328"/>
    </location>
</feature>
<feature type="chain" id="PRO_5026843396" evidence="2">
    <location>
        <begin position="24"/>
        <end position="569"/>
    </location>
</feature>
<feature type="transmembrane region" description="Helical" evidence="1">
    <location>
        <begin position="369"/>
        <end position="388"/>
    </location>
</feature>
<dbReference type="InterPro" id="IPR011623">
    <property type="entry name" value="7TMR_DISM_rcpt_extracell_dom1"/>
</dbReference>
<name>A0A6N8IT96_9BURK</name>
<keyword evidence="5" id="KW-1185">Reference proteome</keyword>
<dbReference type="RefSeq" id="WP_157397979.1">
    <property type="nucleotide sequence ID" value="NZ_WSEL01000003.1"/>
</dbReference>
<dbReference type="SMART" id="SM00267">
    <property type="entry name" value="GGDEF"/>
    <property type="match status" value="1"/>
</dbReference>
<sequence length="569" mass="61967">MPGRSVLRLLVLLGWLLVGGALAQDQPAPIVLTPGAAAVSLGGAAESWIEAGRGRTIDEIDAAGPALPWQVRQPGQQDRLDQAALWVRFTVELRDSERWYFVVDSSGIDRVQLFHRGPGGRWVVEEAGDSRPVSEWPVPGRVPTFELARQGGPTTYWARIEHDRVDFAAPLLLHSQPQLLAMREREQFLFGAYFGVAMLLALVSVANALLWGDRNFAAYALYLILFTLGQAAYLGVGAQHLWDRWLDWNAQSTFLLPGLSAAAALWFVQVVTEPARFSRRLNLAVLALIGLLLAAQVLDTLVPSRATFGARLLLTSAALGLVAVLVGLVWRKGDDPDIRVIALGFLPVLVMAVFPILRGLNVIPNSIVTRYGLAIGAALEMPILFYALNLRASRRREAQQRATALPHTDALTGLANRRSLVQRLDAAMARARNQKRPCALLLVRVANAEALLGEHGRDTLDRALVVTASHLRRAATDIDLAARIGEREFALLVEGPTTPDLATARAQQLVASGLRPVQALPADVTLRLLVVITLLPDQAPDAEATLQWVQGALGGIRNDSRKQIRALNF</sequence>
<feature type="signal peptide" evidence="2">
    <location>
        <begin position="1"/>
        <end position="23"/>
    </location>
</feature>
<feature type="transmembrane region" description="Helical" evidence="1">
    <location>
        <begin position="283"/>
        <end position="302"/>
    </location>
</feature>
<accession>A0A6N8IT96</accession>
<gene>
    <name evidence="4" type="ORF">GON04_11350</name>
</gene>
<dbReference type="InterPro" id="IPR043128">
    <property type="entry name" value="Rev_trsase/Diguanyl_cyclase"/>
</dbReference>
<dbReference type="Pfam" id="PF00990">
    <property type="entry name" value="GGDEF"/>
    <property type="match status" value="1"/>
</dbReference>
<dbReference type="CDD" id="cd01949">
    <property type="entry name" value="GGDEF"/>
    <property type="match status" value="1"/>
</dbReference>